<organism evidence="1 2">
    <name type="scientific">Chytriomyces confervae</name>
    <dbReference type="NCBI Taxonomy" id="246404"/>
    <lineage>
        <taxon>Eukaryota</taxon>
        <taxon>Fungi</taxon>
        <taxon>Fungi incertae sedis</taxon>
        <taxon>Chytridiomycota</taxon>
        <taxon>Chytridiomycota incertae sedis</taxon>
        <taxon>Chytridiomycetes</taxon>
        <taxon>Chytridiales</taxon>
        <taxon>Chytriomycetaceae</taxon>
        <taxon>Chytriomyces</taxon>
    </lineage>
</organism>
<evidence type="ECO:0000313" key="1">
    <source>
        <dbReference type="EMBL" id="TPX78528.1"/>
    </source>
</evidence>
<sequence>MKIKQETISTDGSKDKLEPNWRKRTNYTHMDNNNEGALEPLQKLIQPKLAVVIGSLCRIRSCGGIDGASWALGINALVLRNWLFAEHPSGTLPACKNTSNKFVVPGDAEPESEYASYCVHPSTTCQQDDLDKNTQMANNSNNQCNNFNTASSCKNSLRDSDGFGSDWEECAFAARLLPTHIRAVIAGLPVPFAAFCDPPGTLGAISLSHFTYLTGVSCDGGVAIADALVDPTLGHVTVRVSVAANLQDSKSQMHHIRIYLSTLPRAILLPKLHNLLAAIKPAATPLLPLEVARQYLVNILPVFLEPTPIDKQSGRKRSAFSLRDQSELMDCLRSLFMQLPPILNTSDPSILSRLDAEFLSLLNMTSWIALPLYGGIKMLTITILYNEIYRLLLQFASQTESLQISPPPTSSSLHSDMTNCQSCTQLPSAQTQEPAQPSPLDRLALFLPPSLSTLPLSMLDMRTLKNHFVTHSGIQLTSLRFLETAFECIVQGLSTLKSLDSKMKLSRHQAVNGAHGCGGDVNSARSAGPLVEGLGSMRVGAMLDGGNAGGGAGLGDQENGGFQQNCLNATWPESERGSCSSSSRESCFTGAEEAKNGGEGTEIQGCESIGEFIDFEDDEDIGERMVDAYLVWEGNEDEAVMDTDAEGLLGSATYSSEVSMTDGTAGLLENLDAENLFVYSPSLSVFGDGFPQEECQDPMECRKKQPLVKPQSNCHQSGDNQLAEIFSMSSCNSTLNEQPAAFGGPYLTAKYPTPQETPHMKDIKQMVLKSVCDHGIMFVSALFDLPVLKVRSWCFDANEMGKFMKLGSLDSLIQKPNVNASDPAATVYSLYYTVDAQKEVTGVSHFQLERNNSVSALFAVRCFDGTSSSEQASAPFEIVYIRTYVATMDLRAFCEFRQDERGVTKFEFGKCAAQIRASLPTENVLAFVHSLAFDVLTTAFRNLDSLPGLDGSCGGGGVGGGCQSASVLGALYQNLLAQFLESIGEHEDFSVLIHDLMTFVNQAI</sequence>
<dbReference type="Proteomes" id="UP000320333">
    <property type="component" value="Unassembled WGS sequence"/>
</dbReference>
<accession>A0A507FTF9</accession>
<dbReference type="OrthoDB" id="2121811at2759"/>
<evidence type="ECO:0000313" key="2">
    <source>
        <dbReference type="Proteomes" id="UP000320333"/>
    </source>
</evidence>
<name>A0A507FTF9_9FUNG</name>
<dbReference type="AlphaFoldDB" id="A0A507FTF9"/>
<protein>
    <submittedName>
        <fullName evidence="1">Uncharacterized protein</fullName>
    </submittedName>
</protein>
<keyword evidence="2" id="KW-1185">Reference proteome</keyword>
<reference evidence="1 2" key="1">
    <citation type="journal article" date="2019" name="Sci. Rep.">
        <title>Comparative genomics of chytrid fungi reveal insights into the obligate biotrophic and pathogenic lifestyle of Synchytrium endobioticum.</title>
        <authorList>
            <person name="van de Vossenberg B.T.L.H."/>
            <person name="Warris S."/>
            <person name="Nguyen H.D.T."/>
            <person name="van Gent-Pelzer M.P.E."/>
            <person name="Joly D.L."/>
            <person name="van de Geest H.C."/>
            <person name="Bonants P.J.M."/>
            <person name="Smith D.S."/>
            <person name="Levesque C.A."/>
            <person name="van der Lee T.A.J."/>
        </authorList>
    </citation>
    <scope>NUCLEOTIDE SEQUENCE [LARGE SCALE GENOMIC DNA]</scope>
    <source>
        <strain evidence="1 2">CBS 675.73</strain>
    </source>
</reference>
<comment type="caution">
    <text evidence="1">The sequence shown here is derived from an EMBL/GenBank/DDBJ whole genome shotgun (WGS) entry which is preliminary data.</text>
</comment>
<proteinExistence type="predicted"/>
<dbReference type="EMBL" id="QEAP01000003">
    <property type="protein sequence ID" value="TPX78528.1"/>
    <property type="molecule type" value="Genomic_DNA"/>
</dbReference>
<gene>
    <name evidence="1" type="ORF">CcCBS67573_g00232</name>
</gene>